<gene>
    <name evidence="5" type="ORF">R3P38DRAFT_736233</name>
</gene>
<name>A0AAW0C4D0_9AGAR</name>
<protein>
    <submittedName>
        <fullName evidence="5">Alpha/Beta hydrolase protein</fullName>
    </submittedName>
</protein>
<comment type="caution">
    <text evidence="5">The sequence shown here is derived from an EMBL/GenBank/DDBJ whole genome shotgun (WGS) entry which is preliminary data.</text>
</comment>
<dbReference type="Proteomes" id="UP001362999">
    <property type="component" value="Unassembled WGS sequence"/>
</dbReference>
<dbReference type="PANTHER" id="PTHR43248:SF30">
    <property type="entry name" value="AB HYDROLASE-1 DOMAIN-CONTAINING PROTEIN"/>
    <property type="match status" value="1"/>
</dbReference>
<reference evidence="5 6" key="1">
    <citation type="journal article" date="2024" name="J Genomics">
        <title>Draft genome sequencing and assembly of Favolaschia claudopus CIRM-BRFM 2984 isolated from oak limbs.</title>
        <authorList>
            <person name="Navarro D."/>
            <person name="Drula E."/>
            <person name="Chaduli D."/>
            <person name="Cazenave R."/>
            <person name="Ahrendt S."/>
            <person name="Wang J."/>
            <person name="Lipzen A."/>
            <person name="Daum C."/>
            <person name="Barry K."/>
            <person name="Grigoriev I.V."/>
            <person name="Favel A."/>
            <person name="Rosso M.N."/>
            <person name="Martin F."/>
        </authorList>
    </citation>
    <scope>NUCLEOTIDE SEQUENCE [LARGE SCALE GENOMIC DNA]</scope>
    <source>
        <strain evidence="5 6">CIRM-BRFM 2984</strain>
    </source>
</reference>
<evidence type="ECO:0000259" key="4">
    <source>
        <dbReference type="Pfam" id="PF08386"/>
    </source>
</evidence>
<feature type="chain" id="PRO_5043362257" evidence="3">
    <location>
        <begin position="19"/>
        <end position="504"/>
    </location>
</feature>
<evidence type="ECO:0000256" key="3">
    <source>
        <dbReference type="SAM" id="SignalP"/>
    </source>
</evidence>
<dbReference type="PANTHER" id="PTHR43248">
    <property type="entry name" value="2-SUCCINYL-6-HYDROXY-2,4-CYCLOHEXADIENE-1-CARBOXYLATE SYNTHASE"/>
    <property type="match status" value="1"/>
</dbReference>
<dbReference type="SUPFAM" id="SSF53474">
    <property type="entry name" value="alpha/beta-Hydrolases"/>
    <property type="match status" value="1"/>
</dbReference>
<evidence type="ECO:0000313" key="6">
    <source>
        <dbReference type="Proteomes" id="UP001362999"/>
    </source>
</evidence>
<feature type="signal peptide" evidence="3">
    <location>
        <begin position="1"/>
        <end position="18"/>
    </location>
</feature>
<dbReference type="InterPro" id="IPR029058">
    <property type="entry name" value="AB_hydrolase_fold"/>
</dbReference>
<sequence>MKVLQALSFMAFASCIAALSLPIADGNFTQPTARSKSSVLPNVAVVWGACNPPKPPLQCATLQVPVDYANPTGAMTQIGMMRSTATNPASRKGTIVYLPGGPGGAASSLFTDPAFSNYFSSAKVVYDILAIDPRGIGLSLNFACNTATWNARVNYFPTTAADFAALTDHNLNSGMSCAPANLMSTLNTLTIVRDIESVRVALGVTQFSFFGDSYGSLTGVTYLEQFPGQTQIMVLDGITDHTQPALNLLPIAATAIETAFNAWVAWCNAATVADCPWSGNAAAQFDALVQQADLAALPAPSCVTSGLCRSTVTGHELLLALQFYLSGLNQTDLTPWRGLAANLAGAHTDAGPFSILLADNTPAQSEFYAITGMLCADWTHPWTTLAQVTAQETALANLAPHTRGASIFWLIQTLCIKWPYPTSFPEHPLKVAPHSPPVVLISSQQDPATPLVGAQRVQQQIPGSVLMTRTGSGHGSYRNNGAVHTAVEAFFVSGTVPQTAIYPN</sequence>
<keyword evidence="6" id="KW-1185">Reference proteome</keyword>
<dbReference type="Gene3D" id="3.40.50.1820">
    <property type="entry name" value="alpha/beta hydrolase"/>
    <property type="match status" value="1"/>
</dbReference>
<dbReference type="AlphaFoldDB" id="A0AAW0C4D0"/>
<dbReference type="InterPro" id="IPR051601">
    <property type="entry name" value="Serine_prot/Carboxylest_S33"/>
</dbReference>
<dbReference type="PROSITE" id="PS51257">
    <property type="entry name" value="PROKAR_LIPOPROTEIN"/>
    <property type="match status" value="1"/>
</dbReference>
<dbReference type="InterPro" id="IPR013595">
    <property type="entry name" value="Pept_S33_TAP-like_C"/>
</dbReference>
<organism evidence="5 6">
    <name type="scientific">Favolaschia claudopus</name>
    <dbReference type="NCBI Taxonomy" id="2862362"/>
    <lineage>
        <taxon>Eukaryota</taxon>
        <taxon>Fungi</taxon>
        <taxon>Dikarya</taxon>
        <taxon>Basidiomycota</taxon>
        <taxon>Agaricomycotina</taxon>
        <taxon>Agaricomycetes</taxon>
        <taxon>Agaricomycetidae</taxon>
        <taxon>Agaricales</taxon>
        <taxon>Marasmiineae</taxon>
        <taxon>Mycenaceae</taxon>
        <taxon>Favolaschia</taxon>
    </lineage>
</organism>
<keyword evidence="3" id="KW-0732">Signal</keyword>
<evidence type="ECO:0000313" key="5">
    <source>
        <dbReference type="EMBL" id="KAK7033833.1"/>
    </source>
</evidence>
<dbReference type="Pfam" id="PF08386">
    <property type="entry name" value="Abhydrolase_4"/>
    <property type="match status" value="1"/>
</dbReference>
<proteinExistence type="inferred from homology"/>
<comment type="similarity">
    <text evidence="1">Belongs to the peptidase S33 family.</text>
</comment>
<dbReference type="GO" id="GO:0016787">
    <property type="term" value="F:hydrolase activity"/>
    <property type="evidence" value="ECO:0007669"/>
    <property type="project" value="UniProtKB-KW"/>
</dbReference>
<evidence type="ECO:0000256" key="2">
    <source>
        <dbReference type="ARBA" id="ARBA00022801"/>
    </source>
</evidence>
<feature type="domain" description="Peptidase S33 tripeptidyl aminopeptidase-like C-terminal" evidence="4">
    <location>
        <begin position="409"/>
        <end position="499"/>
    </location>
</feature>
<accession>A0AAW0C4D0</accession>
<evidence type="ECO:0000256" key="1">
    <source>
        <dbReference type="ARBA" id="ARBA00010088"/>
    </source>
</evidence>
<dbReference type="EMBL" id="JAWWNJ010000022">
    <property type="protein sequence ID" value="KAK7033833.1"/>
    <property type="molecule type" value="Genomic_DNA"/>
</dbReference>
<keyword evidence="2 5" id="KW-0378">Hydrolase</keyword>